<gene>
    <name evidence="6" type="ORF">NPX13_g10646</name>
</gene>
<dbReference type="Pfam" id="PF04140">
    <property type="entry name" value="ICMT"/>
    <property type="match status" value="1"/>
</dbReference>
<dbReference type="EC" id="2.1.1.100" evidence="5"/>
<evidence type="ECO:0000313" key="7">
    <source>
        <dbReference type="Proteomes" id="UP001148614"/>
    </source>
</evidence>
<keyword evidence="4" id="KW-0472">Membrane</keyword>
<keyword evidence="3" id="KW-1133">Transmembrane helix</keyword>
<dbReference type="PANTHER" id="PTHR12714:SF9">
    <property type="entry name" value="PROTEIN-S-ISOPRENYLCYSTEINE O-METHYLTRANSFERASE"/>
    <property type="match status" value="1"/>
</dbReference>
<reference evidence="6" key="1">
    <citation type="submission" date="2022-07" db="EMBL/GenBank/DDBJ databases">
        <title>Genome Sequence of Xylaria arbuscula.</title>
        <authorList>
            <person name="Buettner E."/>
        </authorList>
    </citation>
    <scope>NUCLEOTIDE SEQUENCE</scope>
    <source>
        <strain evidence="6">VT107</strain>
    </source>
</reference>
<comment type="similarity">
    <text evidence="5">Belongs to the class VI-like SAM-binding methyltransferase superfamily. Isoprenylcysteine carboxyl methyltransferase family.</text>
</comment>
<evidence type="ECO:0000256" key="1">
    <source>
        <dbReference type="ARBA" id="ARBA00004141"/>
    </source>
</evidence>
<dbReference type="GO" id="GO:0005789">
    <property type="term" value="C:endoplasmic reticulum membrane"/>
    <property type="evidence" value="ECO:0007669"/>
    <property type="project" value="UniProtKB-SubCell"/>
</dbReference>
<evidence type="ECO:0000313" key="6">
    <source>
        <dbReference type="EMBL" id="KAJ3554312.1"/>
    </source>
</evidence>
<dbReference type="InterPro" id="IPR007269">
    <property type="entry name" value="ICMT_MeTrfase"/>
</dbReference>
<proteinExistence type="inferred from homology"/>
<keyword evidence="5" id="KW-0489">Methyltransferase</keyword>
<keyword evidence="5" id="KW-0808">Transferase</keyword>
<comment type="caution">
    <text evidence="6">The sequence shown here is derived from an EMBL/GenBank/DDBJ whole genome shotgun (WGS) entry which is preliminary data.</text>
</comment>
<dbReference type="EMBL" id="JANPWZ010003097">
    <property type="protein sequence ID" value="KAJ3554312.1"/>
    <property type="molecule type" value="Genomic_DNA"/>
</dbReference>
<evidence type="ECO:0000256" key="2">
    <source>
        <dbReference type="ARBA" id="ARBA00022692"/>
    </source>
</evidence>
<dbReference type="VEuPathDB" id="FungiDB:F4678DRAFT_432823"/>
<dbReference type="GO" id="GO:0032259">
    <property type="term" value="P:methylation"/>
    <property type="evidence" value="ECO:0007669"/>
    <property type="project" value="UniProtKB-KW"/>
</dbReference>
<keyword evidence="5" id="KW-0256">Endoplasmic reticulum</keyword>
<sequence>MTYDITTGASYNEDLISLYTISVANMVFPVSIPKASLATAIGLSAAGIWMGTSKDMFWELLYARAPATDSKDMSSELRSFLNKKLLTPEVESKDTAIPITLILAGASLRLLAYSGLGTNFTYGLAEPDQLKTTGVYRYIQHPSYTGALALAAGALGLWWRADGILSCFIPPRVFPVLKSLEPVMLGLALASIATAAWKRVRDEEAMLHREFGKKWEDWHSRTARFIPFIF</sequence>
<protein>
    <recommendedName>
        <fullName evidence="5">Protein-S-isoprenylcysteine O-methyltransferase</fullName>
        <ecNumber evidence="5">2.1.1.100</ecNumber>
    </recommendedName>
</protein>
<dbReference type="GO" id="GO:0004671">
    <property type="term" value="F:protein C-terminal S-isoprenylcysteine carboxyl O-methyltransferase activity"/>
    <property type="evidence" value="ECO:0007669"/>
    <property type="project" value="UniProtKB-EC"/>
</dbReference>
<keyword evidence="5" id="KW-0949">S-adenosyl-L-methionine</keyword>
<evidence type="ECO:0000256" key="3">
    <source>
        <dbReference type="ARBA" id="ARBA00022989"/>
    </source>
</evidence>
<evidence type="ECO:0000256" key="4">
    <source>
        <dbReference type="ARBA" id="ARBA00023136"/>
    </source>
</evidence>
<comment type="catalytic activity">
    <reaction evidence="5">
        <text>[protein]-C-terminal S-[(2E,6E)-farnesyl]-L-cysteine + S-adenosyl-L-methionine = [protein]-C-terminal S-[(2E,6E)-farnesyl]-L-cysteine methyl ester + S-adenosyl-L-homocysteine</text>
        <dbReference type="Rhea" id="RHEA:21672"/>
        <dbReference type="Rhea" id="RHEA-COMP:12125"/>
        <dbReference type="Rhea" id="RHEA-COMP:12126"/>
        <dbReference type="ChEBI" id="CHEBI:57856"/>
        <dbReference type="ChEBI" id="CHEBI:59789"/>
        <dbReference type="ChEBI" id="CHEBI:90510"/>
        <dbReference type="ChEBI" id="CHEBI:90511"/>
        <dbReference type="EC" id="2.1.1.100"/>
    </reaction>
</comment>
<dbReference type="Proteomes" id="UP001148614">
    <property type="component" value="Unassembled WGS sequence"/>
</dbReference>
<dbReference type="Gene3D" id="1.20.120.1630">
    <property type="match status" value="1"/>
</dbReference>
<dbReference type="PANTHER" id="PTHR12714">
    <property type="entry name" value="PROTEIN-S ISOPRENYLCYSTEINE O-METHYLTRANSFERASE"/>
    <property type="match status" value="1"/>
</dbReference>
<evidence type="ECO:0000256" key="5">
    <source>
        <dbReference type="RuleBase" id="RU362022"/>
    </source>
</evidence>
<keyword evidence="2" id="KW-0812">Transmembrane</keyword>
<name>A0A9W8N4E0_9PEZI</name>
<organism evidence="6 7">
    <name type="scientific">Xylaria arbuscula</name>
    <dbReference type="NCBI Taxonomy" id="114810"/>
    <lineage>
        <taxon>Eukaryota</taxon>
        <taxon>Fungi</taxon>
        <taxon>Dikarya</taxon>
        <taxon>Ascomycota</taxon>
        <taxon>Pezizomycotina</taxon>
        <taxon>Sordariomycetes</taxon>
        <taxon>Xylariomycetidae</taxon>
        <taxon>Xylariales</taxon>
        <taxon>Xylariaceae</taxon>
        <taxon>Xylaria</taxon>
    </lineage>
</organism>
<comment type="subcellular location">
    <subcellularLocation>
        <location evidence="5">Endoplasmic reticulum membrane</location>
        <topology evidence="5">Multi-pass membrane protein</topology>
    </subcellularLocation>
    <subcellularLocation>
        <location evidence="1">Membrane</location>
        <topology evidence="1">Multi-pass membrane protein</topology>
    </subcellularLocation>
</comment>
<dbReference type="AlphaFoldDB" id="A0A9W8N4E0"/>
<accession>A0A9W8N4E0</accession>
<keyword evidence="7" id="KW-1185">Reference proteome</keyword>